<dbReference type="RefSeq" id="WP_379030616.1">
    <property type="nucleotide sequence ID" value="NZ_JBHTLN010000001.1"/>
</dbReference>
<gene>
    <name evidence="3" type="ORF">ACFQ2T_03600</name>
</gene>
<dbReference type="CDD" id="cd06558">
    <property type="entry name" value="crotonase-like"/>
    <property type="match status" value="1"/>
</dbReference>
<dbReference type="SUPFAM" id="SSF52096">
    <property type="entry name" value="ClpP/crotonase"/>
    <property type="match status" value="1"/>
</dbReference>
<dbReference type="InterPro" id="IPR001753">
    <property type="entry name" value="Enoyl-CoA_hydra/iso"/>
</dbReference>
<dbReference type="InterPro" id="IPR029045">
    <property type="entry name" value="ClpP/crotonase-like_dom_sf"/>
</dbReference>
<evidence type="ECO:0000256" key="1">
    <source>
        <dbReference type="ARBA" id="ARBA00005254"/>
    </source>
</evidence>
<dbReference type="PANTHER" id="PTHR11941:SF54">
    <property type="entry name" value="ENOYL-COA HYDRATASE, MITOCHONDRIAL"/>
    <property type="match status" value="1"/>
</dbReference>
<sequence>MKPFDQGLVNYQHRLLAHDYGQVFCRFDAKQQALWSYLHQPQRIPCINHELLLNLHAHHEDIQRSGGYVQTDSEEVLPIRYSIFTSATAGYFNMGGDLSKMAEAIRNKDRAQLQDYAKLSIDVVAQRAFRFNLDHVTKISLLQGEVLGAGIEAALTSDVLIAERQSVFCFPELFFNMIPGMGAYSFIARKAGMAVADKMILGCERFTAEQCLEMGLIDVVVDEGEGEQAVQAFIQKNSRQSEGFLSAQKAKARVNPLTYSELEDIVNVWVENALRLTERDLKVMDRFYRAQSRLFPAQASESQESESVHNIDSANDIQSANNTQMVQHHAVNQ</sequence>
<dbReference type="Pfam" id="PF00378">
    <property type="entry name" value="ECH_1"/>
    <property type="match status" value="1"/>
</dbReference>
<dbReference type="NCBIfam" id="NF006452">
    <property type="entry name" value="PRK08788.1"/>
    <property type="match status" value="1"/>
</dbReference>
<dbReference type="PROSITE" id="PS00166">
    <property type="entry name" value="ENOYL_COA_HYDRATASE"/>
    <property type="match status" value="1"/>
</dbReference>
<dbReference type="EMBL" id="JBHTLN010000001">
    <property type="protein sequence ID" value="MFD1121574.1"/>
    <property type="molecule type" value="Genomic_DNA"/>
</dbReference>
<dbReference type="InterPro" id="IPR018376">
    <property type="entry name" value="Enoyl-CoA_hyd/isom_CS"/>
</dbReference>
<evidence type="ECO:0000256" key="2">
    <source>
        <dbReference type="RuleBase" id="RU003707"/>
    </source>
</evidence>
<evidence type="ECO:0000313" key="4">
    <source>
        <dbReference type="Proteomes" id="UP001597206"/>
    </source>
</evidence>
<comment type="similarity">
    <text evidence="1 2">Belongs to the enoyl-CoA hydratase/isomerase family.</text>
</comment>
<proteinExistence type="inferred from homology"/>
<dbReference type="Proteomes" id="UP001597206">
    <property type="component" value="Unassembled WGS sequence"/>
</dbReference>
<reference evidence="4" key="1">
    <citation type="journal article" date="2019" name="Int. J. Syst. Evol. Microbiol.">
        <title>The Global Catalogue of Microorganisms (GCM) 10K type strain sequencing project: providing services to taxonomists for standard genome sequencing and annotation.</title>
        <authorList>
            <consortium name="The Broad Institute Genomics Platform"/>
            <consortium name="The Broad Institute Genome Sequencing Center for Infectious Disease"/>
            <person name="Wu L."/>
            <person name="Ma J."/>
        </authorList>
    </citation>
    <scope>NUCLEOTIDE SEQUENCE [LARGE SCALE GENOMIC DNA]</scope>
    <source>
        <strain evidence="4">CCUG 58411</strain>
    </source>
</reference>
<dbReference type="Gene3D" id="3.90.226.10">
    <property type="entry name" value="2-enoyl-CoA Hydratase, Chain A, domain 1"/>
    <property type="match status" value="1"/>
</dbReference>
<accession>A0ABW3P6G7</accession>
<name>A0ABW3P6G7_9PROT</name>
<dbReference type="Gene3D" id="6.20.390.30">
    <property type="match status" value="1"/>
</dbReference>
<dbReference type="PANTHER" id="PTHR11941">
    <property type="entry name" value="ENOYL-COA HYDRATASE-RELATED"/>
    <property type="match status" value="1"/>
</dbReference>
<protein>
    <submittedName>
        <fullName evidence="3">Crotonase/enoyl-CoA hydratase family protein</fullName>
    </submittedName>
</protein>
<keyword evidence="4" id="KW-1185">Reference proteome</keyword>
<comment type="caution">
    <text evidence="3">The sequence shown here is derived from an EMBL/GenBank/DDBJ whole genome shotgun (WGS) entry which is preliminary data.</text>
</comment>
<evidence type="ECO:0000313" key="3">
    <source>
        <dbReference type="EMBL" id="MFD1121574.1"/>
    </source>
</evidence>
<organism evidence="3 4">
    <name type="scientific">Methylophilus flavus</name>
    <dbReference type="NCBI Taxonomy" id="640084"/>
    <lineage>
        <taxon>Bacteria</taxon>
        <taxon>Pseudomonadati</taxon>
        <taxon>Pseudomonadota</taxon>
        <taxon>Betaproteobacteria</taxon>
        <taxon>Nitrosomonadales</taxon>
        <taxon>Methylophilaceae</taxon>
        <taxon>Methylophilus</taxon>
    </lineage>
</organism>